<dbReference type="GO" id="GO:0015562">
    <property type="term" value="F:efflux transmembrane transporter activity"/>
    <property type="evidence" value="ECO:0007669"/>
    <property type="project" value="InterPro"/>
</dbReference>
<comment type="subcellular location">
    <subcellularLocation>
        <location evidence="2">Cell membrane</location>
        <topology evidence="2">Lipid-anchor</topology>
    </subcellularLocation>
</comment>
<gene>
    <name evidence="3" type="ORF">BCM14_1137</name>
</gene>
<organism evidence="3 4">
    <name type="scientific">Jezberella montanilacus</name>
    <dbReference type="NCBI Taxonomy" id="323426"/>
    <lineage>
        <taxon>Bacteria</taxon>
        <taxon>Pseudomonadati</taxon>
        <taxon>Pseudomonadota</taxon>
        <taxon>Betaproteobacteria</taxon>
        <taxon>Burkholderiales</taxon>
        <taxon>Alcaligenaceae</taxon>
        <taxon>Jezberella</taxon>
    </lineage>
</organism>
<keyword evidence="2 3" id="KW-0449">Lipoprotein</keyword>
<keyword evidence="2" id="KW-1134">Transmembrane beta strand</keyword>
<dbReference type="Gene3D" id="2.20.200.10">
    <property type="entry name" value="Outer membrane efflux proteins (OEP)"/>
    <property type="match status" value="1"/>
</dbReference>
<evidence type="ECO:0000313" key="4">
    <source>
        <dbReference type="Proteomes" id="UP000238308"/>
    </source>
</evidence>
<keyword evidence="2" id="KW-0472">Membrane</keyword>
<comment type="similarity">
    <text evidence="1 2">Belongs to the outer membrane factor (OMF) (TC 1.B.17) family.</text>
</comment>
<dbReference type="InterPro" id="IPR010131">
    <property type="entry name" value="MdtP/NodT-like"/>
</dbReference>
<proteinExistence type="inferred from homology"/>
<dbReference type="GO" id="GO:0005886">
    <property type="term" value="C:plasma membrane"/>
    <property type="evidence" value="ECO:0007669"/>
    <property type="project" value="UniProtKB-SubCell"/>
</dbReference>
<keyword evidence="2" id="KW-0564">Palmitate</keyword>
<dbReference type="Gene3D" id="1.20.1600.10">
    <property type="entry name" value="Outer membrane efflux proteins (OEP)"/>
    <property type="match status" value="1"/>
</dbReference>
<dbReference type="Proteomes" id="UP000238308">
    <property type="component" value="Unassembled WGS sequence"/>
</dbReference>
<dbReference type="PANTHER" id="PTHR30203">
    <property type="entry name" value="OUTER MEMBRANE CATION EFFLUX PROTEIN"/>
    <property type="match status" value="1"/>
</dbReference>
<dbReference type="EMBL" id="PVTV01000011">
    <property type="protein sequence ID" value="PRY99684.1"/>
    <property type="molecule type" value="Genomic_DNA"/>
</dbReference>
<accession>A0A2T0XL45</accession>
<keyword evidence="2" id="KW-0812">Transmembrane</keyword>
<dbReference type="InterPro" id="IPR003423">
    <property type="entry name" value="OMP_efflux"/>
</dbReference>
<name>A0A2T0XL45_9BURK</name>
<dbReference type="SUPFAM" id="SSF56954">
    <property type="entry name" value="Outer membrane efflux proteins (OEP)"/>
    <property type="match status" value="1"/>
</dbReference>
<dbReference type="PANTHER" id="PTHR30203:SF32">
    <property type="entry name" value="CATION EFFLUX SYSTEM PROTEIN CUSC"/>
    <property type="match status" value="1"/>
</dbReference>
<evidence type="ECO:0000256" key="2">
    <source>
        <dbReference type="RuleBase" id="RU362097"/>
    </source>
</evidence>
<reference evidence="3 4" key="1">
    <citation type="submission" date="2018-03" db="EMBL/GenBank/DDBJ databases">
        <title>Genomic Encyclopedia of Type Strains, Phase III (KMG-III): the genomes of soil and plant-associated and newly described type strains.</title>
        <authorList>
            <person name="Whitman W."/>
        </authorList>
    </citation>
    <scope>NUCLEOTIDE SEQUENCE [LARGE SCALE GENOMIC DNA]</scope>
    <source>
        <strain evidence="3 4">MWH-P2sevCIIIb</strain>
    </source>
</reference>
<dbReference type="OrthoDB" id="9770517at2"/>
<sequence>MSSLKIFLILPTKWGPDLTDLPDFRVRKIAHLIVTFASLLALTGCMTVGPDFDSEQATSVPNQAERWIAAQPHGASLTGLNAWWGQFNDPLLLELIDAAQRQSTSMAEAALRIAQARALLVSRYAAALPDVSAQGSVSRGTTILNAITLGTTSQAQVQASWELDLFGGLQRNSQAAQARLTSEVANWHSARISVAADTANHYNNYRACEQLQALAEGDAASREATARLTNQLAATGFQAPANASLARASAAEGAGRAVAQKAECDLTVKAIVAMTGMAEGDLRARLTGKSGQLPAPIDFAVTQIPAQVLSQRPDVASAEQQLVAANADIGVRIAERLPRLALTGNIGPFNFSSSDASLNGGTWSLGPSLTLPLFDAGRRAANEDTAWVAYQTAETKYRSQVRLAVKEVEDALITLDSLRIRDEDALLASQGYHVALRATQEKYNFGLASVLDLEETRRLSFNADNILMGIRRDHVNAWIALYRAVGGGWQAGDLVQPPSAFPKTTNDQKGMK</sequence>
<dbReference type="NCBIfam" id="TIGR01845">
    <property type="entry name" value="outer_NodT"/>
    <property type="match status" value="1"/>
</dbReference>
<dbReference type="AlphaFoldDB" id="A0A2T0XL45"/>
<protein>
    <submittedName>
        <fullName evidence="3">NodT family efflux transporter outer membrane factor (OMF) lipoprotein</fullName>
    </submittedName>
</protein>
<evidence type="ECO:0000256" key="1">
    <source>
        <dbReference type="ARBA" id="ARBA00007613"/>
    </source>
</evidence>
<comment type="caution">
    <text evidence="3">The sequence shown here is derived from an EMBL/GenBank/DDBJ whole genome shotgun (WGS) entry which is preliminary data.</text>
</comment>
<dbReference type="Pfam" id="PF02321">
    <property type="entry name" value="OEP"/>
    <property type="match status" value="2"/>
</dbReference>
<keyword evidence="4" id="KW-1185">Reference proteome</keyword>
<evidence type="ECO:0000313" key="3">
    <source>
        <dbReference type="EMBL" id="PRY99684.1"/>
    </source>
</evidence>